<feature type="domain" description="Polyvalent protein metallopeptidase" evidence="1">
    <location>
        <begin position="35"/>
        <end position="116"/>
    </location>
</feature>
<name>A0A0S3EUJ1_9SPHN</name>
<dbReference type="AlphaFoldDB" id="A0A0S3EUJ1"/>
<dbReference type="Proteomes" id="UP000056968">
    <property type="component" value="Chromosome"/>
</dbReference>
<proteinExistence type="predicted"/>
<dbReference type="RefSeq" id="WP_062061013.1">
    <property type="nucleotide sequence ID" value="NZ_CP013264.1"/>
</dbReference>
<keyword evidence="3" id="KW-1185">Reference proteome</keyword>
<reference evidence="2 3" key="1">
    <citation type="submission" date="2015-11" db="EMBL/GenBank/DDBJ databases">
        <title>A Two-component Flavoprotein Monooxygenase System MeaXY Responsible for para-Hydroxylation of 2-Methyl-6-ethylaniline and 2,6-Diethylaniline in Sphingobium baderi DE-13.</title>
        <authorList>
            <person name="Cheng M."/>
            <person name="Meng Q."/>
            <person name="Yang Y."/>
            <person name="Chu C."/>
            <person name="Yan X."/>
            <person name="He J."/>
            <person name="Li S."/>
        </authorList>
    </citation>
    <scope>NUCLEOTIDE SEQUENCE [LARGE SCALE GENOMIC DNA]</scope>
    <source>
        <strain evidence="2 3">DE-13</strain>
    </source>
</reference>
<dbReference type="KEGG" id="sbd:ATN00_00915"/>
<dbReference type="InterPro" id="IPR041459">
    <property type="entry name" value="MPTase-PolyVal"/>
</dbReference>
<protein>
    <recommendedName>
        <fullName evidence="1">Polyvalent protein metallopeptidase domain-containing protein</fullName>
    </recommendedName>
</protein>
<evidence type="ECO:0000259" key="1">
    <source>
        <dbReference type="Pfam" id="PF18818"/>
    </source>
</evidence>
<gene>
    <name evidence="2" type="ORF">ATN00_00915</name>
</gene>
<dbReference type="STRING" id="1332080.ATN00_00915"/>
<accession>A0A0S3EUJ1</accession>
<dbReference type="EMBL" id="CP013264">
    <property type="protein sequence ID" value="ALR19082.1"/>
    <property type="molecule type" value="Genomic_DNA"/>
</dbReference>
<organism evidence="2 3">
    <name type="scientific">Sphingobium baderi</name>
    <dbReference type="NCBI Taxonomy" id="1332080"/>
    <lineage>
        <taxon>Bacteria</taxon>
        <taxon>Pseudomonadati</taxon>
        <taxon>Pseudomonadota</taxon>
        <taxon>Alphaproteobacteria</taxon>
        <taxon>Sphingomonadales</taxon>
        <taxon>Sphingomonadaceae</taxon>
        <taxon>Sphingobium</taxon>
    </lineage>
</organism>
<sequence length="127" mass="14156">MKSYAVFNAEQIEGLDAQYYPVAPEPKITGERLTQVDRFVENTGVDLRHGGNRAFFNPGHDFVQMPAFEQFKTPEGYAATLCHELVHWSGSTARLDRTFGKRFGDQAYAREELVALSGQSAPSATLQ</sequence>
<evidence type="ECO:0000313" key="2">
    <source>
        <dbReference type="EMBL" id="ALR19082.1"/>
    </source>
</evidence>
<evidence type="ECO:0000313" key="3">
    <source>
        <dbReference type="Proteomes" id="UP000056968"/>
    </source>
</evidence>
<dbReference type="Pfam" id="PF18818">
    <property type="entry name" value="MPTase-PolyVal"/>
    <property type="match status" value="1"/>
</dbReference>